<name>A0A841NMG9_9FLAO</name>
<dbReference type="InterPro" id="IPR018712">
    <property type="entry name" value="Tle1-like_cat"/>
</dbReference>
<dbReference type="AlphaFoldDB" id="A0A841NMG9"/>
<dbReference type="Proteomes" id="UP000589738">
    <property type="component" value="Unassembled WGS sequence"/>
</dbReference>
<proteinExistence type="predicted"/>
<gene>
    <name evidence="2" type="ORF">HNP36_003535</name>
</gene>
<evidence type="ECO:0000313" key="3">
    <source>
        <dbReference type="Proteomes" id="UP000589738"/>
    </source>
</evidence>
<accession>A0A841NMG9</accession>
<dbReference type="PANTHER" id="PTHR33840">
    <property type="match status" value="1"/>
</dbReference>
<keyword evidence="3" id="KW-1185">Reference proteome</keyword>
<dbReference type="Pfam" id="PF09994">
    <property type="entry name" value="T6SS_Tle1-like_cat"/>
    <property type="match status" value="2"/>
</dbReference>
<organism evidence="2 3">
    <name type="scientific">Chryseobacterium shigense</name>
    <dbReference type="NCBI Taxonomy" id="297244"/>
    <lineage>
        <taxon>Bacteria</taxon>
        <taxon>Pseudomonadati</taxon>
        <taxon>Bacteroidota</taxon>
        <taxon>Flavobacteriia</taxon>
        <taxon>Flavobacteriales</taxon>
        <taxon>Weeksellaceae</taxon>
        <taxon>Chryseobacterium group</taxon>
        <taxon>Chryseobacterium</taxon>
    </lineage>
</organism>
<dbReference type="PANTHER" id="PTHR33840:SF1">
    <property type="entry name" value="TLE1 PHOSPHOLIPASE DOMAIN-CONTAINING PROTEIN"/>
    <property type="match status" value="1"/>
</dbReference>
<comment type="caution">
    <text evidence="2">The sequence shown here is derived from an EMBL/GenBank/DDBJ whole genome shotgun (WGS) entry which is preliminary data.</text>
</comment>
<reference evidence="2 3" key="1">
    <citation type="submission" date="2020-08" db="EMBL/GenBank/DDBJ databases">
        <title>Functional genomics of gut bacteria from endangered species of beetles.</title>
        <authorList>
            <person name="Carlos-Shanley C."/>
        </authorList>
    </citation>
    <scope>NUCLEOTIDE SEQUENCE [LARGE SCALE GENOMIC DNA]</scope>
    <source>
        <strain evidence="2 3">S00136</strain>
    </source>
</reference>
<evidence type="ECO:0000259" key="1">
    <source>
        <dbReference type="Pfam" id="PF09994"/>
    </source>
</evidence>
<protein>
    <recommendedName>
        <fullName evidence="1">T6SS Phospholipase effector Tle1-like catalytic domain-containing protein</fullName>
    </recommendedName>
</protein>
<feature type="domain" description="T6SS Phospholipase effector Tle1-like catalytic" evidence="1">
    <location>
        <begin position="136"/>
        <end position="227"/>
    </location>
</feature>
<feature type="domain" description="T6SS Phospholipase effector Tle1-like catalytic" evidence="1">
    <location>
        <begin position="11"/>
        <end position="127"/>
    </location>
</feature>
<dbReference type="EMBL" id="JACHLC010000006">
    <property type="protein sequence ID" value="MBB6372419.1"/>
    <property type="molecule type" value="Genomic_DNA"/>
</dbReference>
<sequence>MENNTILPVGIFFDGTGNNGINAASPEMPPADNESYKGAPTNIYKLFNLFSGTHKLYIEGIGTVTGDEDSNFAMATCVNPPDAQGYSSDDKLQKASDFVGNIVKNKNIDYHFYIYGFSRGSMLAREFCNQLVANYPTVNVTIKFLGVFDTVESKPFNIYDMSLPQEVENALHICAVNECRFFFPLTGFFENSANMQDTQTETAGSVWKEIFVPGAHADVGGGYLQAPQSVYISTDFINVNDLQNYVSDVRNAKTDAEGKKIWDSLLSDFQVEKGVILSQAYVSRELVFNTLPFVYGRIMLDETNNGMSGIFSTDLIHSGLQIEEDAFLTGFYTDLAAYVKSFSPAMKPQYDYADFADYTHISANFGLYHEDVLQRSADEIEAELINIGLNVPSSISAERGIQPQLLTDLHLPEDSFVVDFLYGTNVPNNDIWSRTIEMKSFAIEQD</sequence>
<evidence type="ECO:0000313" key="2">
    <source>
        <dbReference type="EMBL" id="MBB6372419.1"/>
    </source>
</evidence>
<dbReference type="RefSeq" id="WP_184166342.1">
    <property type="nucleotide sequence ID" value="NZ_JACHLC010000006.1"/>
</dbReference>